<dbReference type="RefSeq" id="WP_345766129.1">
    <property type="nucleotide sequence ID" value="NZ_CP154834.1"/>
</dbReference>
<organism evidence="1 2">
    <name type="scientific">Chryseobacterium endophyticum</name>
    <dbReference type="NCBI Taxonomy" id="1854762"/>
    <lineage>
        <taxon>Bacteria</taxon>
        <taxon>Pseudomonadati</taxon>
        <taxon>Bacteroidota</taxon>
        <taxon>Flavobacteriia</taxon>
        <taxon>Flavobacteriales</taxon>
        <taxon>Weeksellaceae</taxon>
        <taxon>Chryseobacterium group</taxon>
        <taxon>Chryseobacterium</taxon>
    </lineage>
</organism>
<evidence type="ECO:0000313" key="1">
    <source>
        <dbReference type="EMBL" id="XAO73727.1"/>
    </source>
</evidence>
<keyword evidence="2" id="KW-1185">Reference proteome</keyword>
<gene>
    <name evidence="1" type="ORF">AAFP95_18720</name>
</gene>
<dbReference type="EMBL" id="CP154834">
    <property type="protein sequence ID" value="XAO73727.1"/>
    <property type="molecule type" value="Genomic_DNA"/>
</dbReference>
<sequence>MKNHPNFKDFSGIKDSEISDYEGLKNIISSNLENPSYRTLQRLMEENRKFLDKKKVRFNRFKAELTDNVTGNTEKENDLAHKLEEDQEKLEQHNNHILEYLEYNGKTLKGLLHELKIQAFITHTITSHEAANRLLNIAKVPLEHQLKGGGKMISWYQGPFVNRKYTFDLEMFNGISENRYLPDHADHLILFNEDTKMYDMTYASAWQLGRLMVMKDNKVLQELKKWKYDLSLQQLIEEQNRTTHLVKLSTDDSACQLPEVLADYTTGFLKFENFPLYYLFPHSDLSTEESCKYFKIDNSWLLAFLYGIFSAGPKLKTDIFKKYILQNETVKKAFNFETESYGIVIQSHIIKNWPHLIIELDRAFDFKFVTTINSTLRLYITDKNFNGIQMYLKNENAHFATEYPGVSAADTFITKKEAGYVIRGRTIPRGRLPFELLYINNLMWILK</sequence>
<name>A0AAU6WL86_9FLAO</name>
<evidence type="ECO:0000313" key="2">
    <source>
        <dbReference type="Proteomes" id="UP001463665"/>
    </source>
</evidence>
<reference evidence="1 2" key="1">
    <citation type="submission" date="2024-04" db="EMBL/GenBank/DDBJ databases">
        <title>Genome sequencing and assembly of rice foliar adapted Chryseobacterium endophyticum OsEnb-ALM-A6.</title>
        <authorList>
            <person name="Kumar S."/>
            <person name="Javed M."/>
            <person name="Chouhan V."/>
            <person name="Charishma K."/>
            <person name="Patel A."/>
            <person name="Kumar M."/>
            <person name="Sahu K.P."/>
            <person name="Kumar A."/>
        </authorList>
    </citation>
    <scope>NUCLEOTIDE SEQUENCE [LARGE SCALE GENOMIC DNA]</scope>
    <source>
        <strain evidence="1 2">OsEnb-ALM-A6</strain>
    </source>
</reference>
<proteinExistence type="predicted"/>
<dbReference type="AlphaFoldDB" id="A0AAU6WL86"/>
<accession>A0AAU6WL86</accession>
<protein>
    <submittedName>
        <fullName evidence="1">Uncharacterized protein</fullName>
    </submittedName>
</protein>
<dbReference type="Proteomes" id="UP001463665">
    <property type="component" value="Chromosome"/>
</dbReference>